<protein>
    <recommendedName>
        <fullName evidence="3">N-acetyltransferase domain-containing protein</fullName>
    </recommendedName>
</protein>
<dbReference type="AlphaFoldDB" id="A0A1H9UJV4"/>
<keyword evidence="2" id="KW-1185">Reference proteome</keyword>
<dbReference type="Proteomes" id="UP000198929">
    <property type="component" value="Unassembled WGS sequence"/>
</dbReference>
<proteinExistence type="predicted"/>
<evidence type="ECO:0000313" key="2">
    <source>
        <dbReference type="Proteomes" id="UP000198929"/>
    </source>
</evidence>
<dbReference type="RefSeq" id="WP_092259590.1">
    <property type="nucleotide sequence ID" value="NZ_CP047199.1"/>
</dbReference>
<dbReference type="EMBL" id="FOGQ01000008">
    <property type="protein sequence ID" value="SES09417.1"/>
    <property type="molecule type" value="Genomic_DNA"/>
</dbReference>
<evidence type="ECO:0008006" key="3">
    <source>
        <dbReference type="Google" id="ProtNLM"/>
    </source>
</evidence>
<sequence>MPQRQVGLIPLTYNAIVRVHPQCARATFWEVDPLSDDSFNVSPDIDKEAWLTAQTFEYGSCGFNIVNLASDTSRAYATALFCPRDEAPGSLRMPTAPASQDAWLLTSLHIDSKFAGRGWEAVLLDACIMALTDRGIPAVEAFGLHDDTSTSAGISPTSHLADELTASLVEQAEEIGLMGRSVLEGAGFRIVEDDPVIPRLRVDLPPQHNVLSAHEIEQLLQAVSVPQ</sequence>
<dbReference type="STRING" id="1121357.SAMN05661109_01822"/>
<evidence type="ECO:0000313" key="1">
    <source>
        <dbReference type="EMBL" id="SES09417.1"/>
    </source>
</evidence>
<accession>A0A1H9UJV4</accession>
<gene>
    <name evidence="1" type="ORF">SAMN05661109_01822</name>
</gene>
<reference evidence="2" key="1">
    <citation type="submission" date="2016-10" db="EMBL/GenBank/DDBJ databases">
        <authorList>
            <person name="Varghese N."/>
            <person name="Submissions S."/>
        </authorList>
    </citation>
    <scope>NUCLEOTIDE SEQUENCE [LARGE SCALE GENOMIC DNA]</scope>
    <source>
        <strain evidence="2">DSM 20524</strain>
    </source>
</reference>
<name>A0A1H9UJV4_9CORY</name>
<organism evidence="1 2">
    <name type="scientific">Corynebacterium cystitidis DSM 20524</name>
    <dbReference type="NCBI Taxonomy" id="1121357"/>
    <lineage>
        <taxon>Bacteria</taxon>
        <taxon>Bacillati</taxon>
        <taxon>Actinomycetota</taxon>
        <taxon>Actinomycetes</taxon>
        <taxon>Mycobacteriales</taxon>
        <taxon>Corynebacteriaceae</taxon>
        <taxon>Corynebacterium</taxon>
    </lineage>
</organism>